<evidence type="ECO:0000256" key="1">
    <source>
        <dbReference type="ARBA" id="ARBA00022460"/>
    </source>
</evidence>
<keyword evidence="1 3" id="KW-0193">Cuticle</keyword>
<organism evidence="6 7">
    <name type="scientific">Arctia plantaginis</name>
    <name type="common">Wood tiger moth</name>
    <name type="synonym">Phalaena plantaginis</name>
    <dbReference type="NCBI Taxonomy" id="874455"/>
    <lineage>
        <taxon>Eukaryota</taxon>
        <taxon>Metazoa</taxon>
        <taxon>Ecdysozoa</taxon>
        <taxon>Arthropoda</taxon>
        <taxon>Hexapoda</taxon>
        <taxon>Insecta</taxon>
        <taxon>Pterygota</taxon>
        <taxon>Neoptera</taxon>
        <taxon>Endopterygota</taxon>
        <taxon>Lepidoptera</taxon>
        <taxon>Glossata</taxon>
        <taxon>Ditrysia</taxon>
        <taxon>Noctuoidea</taxon>
        <taxon>Erebidae</taxon>
        <taxon>Arctiinae</taxon>
        <taxon>Arctia</taxon>
    </lineage>
</organism>
<dbReference type="InterPro" id="IPR051217">
    <property type="entry name" value="Insect_Cuticle_Struc_Prot"/>
</dbReference>
<sequence>MFKILLITAVVATVYARPQEGHGHSHGHAYSSQNIVLHQAHETKHEPHHEHHLQKHEEHHNYEEHNDNEHHGHHEHHVDYYAHPKYEFAYEVKDPHTHDFKHQHEHRDGDVVVGEYALHQPDGTIRIVKYHADKKTGFNADVKYEGHAKHIVLLVTAVIATVYARPQDGHDHNHGHAYSSQNIVLHQPHDTKHEPHHEHHHQGHEEQHKHEEHKENEHHGHHEHHVDYYVC</sequence>
<evidence type="ECO:0000256" key="5">
    <source>
        <dbReference type="SAM" id="SignalP"/>
    </source>
</evidence>
<evidence type="ECO:0000256" key="3">
    <source>
        <dbReference type="PROSITE-ProRule" id="PRU00497"/>
    </source>
</evidence>
<evidence type="ECO:0000313" key="6">
    <source>
        <dbReference type="EMBL" id="CAB3243162.1"/>
    </source>
</evidence>
<dbReference type="GO" id="GO:0005615">
    <property type="term" value="C:extracellular space"/>
    <property type="evidence" value="ECO:0007669"/>
    <property type="project" value="TreeGrafter"/>
</dbReference>
<feature type="signal peptide" evidence="5">
    <location>
        <begin position="1"/>
        <end position="16"/>
    </location>
</feature>
<evidence type="ECO:0000256" key="2">
    <source>
        <dbReference type="ARBA" id="ARBA00022729"/>
    </source>
</evidence>
<dbReference type="PROSITE" id="PS00233">
    <property type="entry name" value="CHIT_BIND_RR_1"/>
    <property type="match status" value="1"/>
</dbReference>
<feature type="region of interest" description="Disordered" evidence="4">
    <location>
        <begin position="190"/>
        <end position="231"/>
    </location>
</feature>
<dbReference type="PROSITE" id="PS51155">
    <property type="entry name" value="CHIT_BIND_RR_2"/>
    <property type="match status" value="1"/>
</dbReference>
<dbReference type="GO" id="GO:0031012">
    <property type="term" value="C:extracellular matrix"/>
    <property type="evidence" value="ECO:0007669"/>
    <property type="project" value="TreeGrafter"/>
</dbReference>
<dbReference type="PANTHER" id="PTHR12236:SF95">
    <property type="entry name" value="CUTICULAR PROTEIN 76BD, ISOFORM C-RELATED"/>
    <property type="match status" value="1"/>
</dbReference>
<feature type="chain" id="PRO_5035792019" evidence="5">
    <location>
        <begin position="17"/>
        <end position="231"/>
    </location>
</feature>
<dbReference type="Proteomes" id="UP000494106">
    <property type="component" value="Unassembled WGS sequence"/>
</dbReference>
<comment type="caution">
    <text evidence="6">The sequence shown here is derived from an EMBL/GenBank/DDBJ whole genome shotgun (WGS) entry which is preliminary data.</text>
</comment>
<reference evidence="6 7" key="1">
    <citation type="submission" date="2020-04" db="EMBL/GenBank/DDBJ databases">
        <authorList>
            <person name="Wallbank WR R."/>
            <person name="Pardo Diaz C."/>
            <person name="Kozak K."/>
            <person name="Martin S."/>
            <person name="Jiggins C."/>
            <person name="Moest M."/>
            <person name="Warren A I."/>
            <person name="Byers J.R.P. K."/>
            <person name="Montejo-Kovacevich G."/>
            <person name="Yen C E."/>
        </authorList>
    </citation>
    <scope>NUCLEOTIDE SEQUENCE [LARGE SCALE GENOMIC DNA]</scope>
</reference>
<dbReference type="EMBL" id="CADEBC010000519">
    <property type="protein sequence ID" value="CAB3243162.1"/>
    <property type="molecule type" value="Genomic_DNA"/>
</dbReference>
<evidence type="ECO:0000313" key="7">
    <source>
        <dbReference type="Proteomes" id="UP000494106"/>
    </source>
</evidence>
<proteinExistence type="predicted"/>
<dbReference type="InterPro" id="IPR000618">
    <property type="entry name" value="Insect_cuticle"/>
</dbReference>
<dbReference type="Pfam" id="PF00379">
    <property type="entry name" value="Chitin_bind_4"/>
    <property type="match status" value="1"/>
</dbReference>
<protein>
    <submittedName>
        <fullName evidence="6">Uncharacterized protein</fullName>
    </submittedName>
</protein>
<gene>
    <name evidence="6" type="ORF">APLA_LOCUS9368</name>
</gene>
<dbReference type="AlphaFoldDB" id="A0A8S1A4H2"/>
<dbReference type="PRINTS" id="PR00947">
    <property type="entry name" value="CUTICLE"/>
</dbReference>
<dbReference type="InterPro" id="IPR031311">
    <property type="entry name" value="CHIT_BIND_RR_consensus"/>
</dbReference>
<keyword evidence="7" id="KW-1185">Reference proteome</keyword>
<keyword evidence="2 5" id="KW-0732">Signal</keyword>
<evidence type="ECO:0000256" key="4">
    <source>
        <dbReference type="SAM" id="MobiDB-lite"/>
    </source>
</evidence>
<name>A0A8S1A4H2_ARCPL</name>
<feature type="region of interest" description="Disordered" evidence="4">
    <location>
        <begin position="41"/>
        <end position="75"/>
    </location>
</feature>
<dbReference type="GO" id="GO:0042302">
    <property type="term" value="F:structural constituent of cuticle"/>
    <property type="evidence" value="ECO:0007669"/>
    <property type="project" value="UniProtKB-UniRule"/>
</dbReference>
<dbReference type="OrthoDB" id="6427684at2759"/>
<dbReference type="PANTHER" id="PTHR12236">
    <property type="entry name" value="STRUCTURAL CONTITUENT OF CUTICLE"/>
    <property type="match status" value="1"/>
</dbReference>
<accession>A0A8S1A4H2</accession>